<keyword evidence="1" id="KW-1133">Transmembrane helix</keyword>
<keyword evidence="1" id="KW-0812">Transmembrane</keyword>
<organism evidence="2 3">
    <name type="scientific">Nitrincola iocasae</name>
    <dbReference type="NCBI Taxonomy" id="2614693"/>
    <lineage>
        <taxon>Bacteria</taxon>
        <taxon>Pseudomonadati</taxon>
        <taxon>Pseudomonadota</taxon>
        <taxon>Gammaproteobacteria</taxon>
        <taxon>Oceanospirillales</taxon>
        <taxon>Oceanospirillaceae</taxon>
        <taxon>Nitrincola</taxon>
    </lineage>
</organism>
<dbReference type="EMBL" id="CP044222">
    <property type="protein sequence ID" value="QEW07907.1"/>
    <property type="molecule type" value="Genomic_DNA"/>
</dbReference>
<dbReference type="KEGG" id="nik:F5I99_16200"/>
<dbReference type="Proteomes" id="UP000325606">
    <property type="component" value="Chromosome"/>
</dbReference>
<accession>A0A5J6LH08</accession>
<sequence length="73" mass="7750">MNAIKIVGIALIVAGVLGLVYGNFSYTKESHEAKVGPIEFSIQEKQNVNVPVWAGVGSIAIGGLLLLFGRRKP</sequence>
<name>A0A5J6LH08_9GAMM</name>
<protein>
    <submittedName>
        <fullName evidence="2">Uncharacterized protein</fullName>
    </submittedName>
</protein>
<dbReference type="RefSeq" id="WP_151057795.1">
    <property type="nucleotide sequence ID" value="NZ_CP044222.1"/>
</dbReference>
<evidence type="ECO:0000313" key="3">
    <source>
        <dbReference type="Proteomes" id="UP000325606"/>
    </source>
</evidence>
<keyword evidence="1" id="KW-0472">Membrane</keyword>
<dbReference type="AlphaFoldDB" id="A0A5J6LH08"/>
<proteinExistence type="predicted"/>
<reference evidence="2 3" key="1">
    <citation type="submission" date="2019-09" db="EMBL/GenBank/DDBJ databases">
        <title>Nitrincola iocasae sp. nov., a bacterium isolated from the sediment collected at a cold seep field in South China Sea.</title>
        <authorList>
            <person name="Zhang H."/>
            <person name="Wang H."/>
            <person name="Li C."/>
        </authorList>
    </citation>
    <scope>NUCLEOTIDE SEQUENCE [LARGE SCALE GENOMIC DNA]</scope>
    <source>
        <strain evidence="2 3">KXZD1103</strain>
    </source>
</reference>
<evidence type="ECO:0000256" key="1">
    <source>
        <dbReference type="SAM" id="Phobius"/>
    </source>
</evidence>
<evidence type="ECO:0000313" key="2">
    <source>
        <dbReference type="EMBL" id="QEW07907.1"/>
    </source>
</evidence>
<keyword evidence="3" id="KW-1185">Reference proteome</keyword>
<gene>
    <name evidence="2" type="ORF">F5I99_16200</name>
</gene>
<feature type="transmembrane region" description="Helical" evidence="1">
    <location>
        <begin position="50"/>
        <end position="68"/>
    </location>
</feature>